<dbReference type="InterPro" id="IPR028098">
    <property type="entry name" value="Glyco_trans_4-like_N"/>
</dbReference>
<accession>A0ABP6YZ42</accession>
<dbReference type="Proteomes" id="UP001501074">
    <property type="component" value="Unassembled WGS sequence"/>
</dbReference>
<evidence type="ECO:0000313" key="5">
    <source>
        <dbReference type="Proteomes" id="UP001501074"/>
    </source>
</evidence>
<evidence type="ECO:0000256" key="2">
    <source>
        <dbReference type="ARBA" id="ARBA00022679"/>
    </source>
</evidence>
<evidence type="ECO:0000313" key="4">
    <source>
        <dbReference type="EMBL" id="GAA3593809.1"/>
    </source>
</evidence>
<dbReference type="SUPFAM" id="SSF53756">
    <property type="entry name" value="UDP-Glycosyltransferase/glycogen phosphorylase"/>
    <property type="match status" value="1"/>
</dbReference>
<dbReference type="RefSeq" id="WP_231484119.1">
    <property type="nucleotide sequence ID" value="NZ_BAAAZO010000001.1"/>
</dbReference>
<keyword evidence="2" id="KW-0808">Transferase</keyword>
<keyword evidence="5" id="KW-1185">Reference proteome</keyword>
<evidence type="ECO:0000256" key="1">
    <source>
        <dbReference type="ARBA" id="ARBA00022676"/>
    </source>
</evidence>
<dbReference type="EMBL" id="BAAAZO010000001">
    <property type="protein sequence ID" value="GAA3593809.1"/>
    <property type="molecule type" value="Genomic_DNA"/>
</dbReference>
<feature type="domain" description="Glycosyltransferase subfamily 4-like N-terminal" evidence="3">
    <location>
        <begin position="19"/>
        <end position="192"/>
    </location>
</feature>
<name>A0ABP6YZ42_9ACTN</name>
<dbReference type="PANTHER" id="PTHR12526:SF624">
    <property type="entry name" value="BLR6297 PROTEIN"/>
    <property type="match status" value="1"/>
</dbReference>
<protein>
    <submittedName>
        <fullName evidence="4">Glycosyltransferase family 4 protein</fullName>
    </submittedName>
</protein>
<dbReference type="Gene3D" id="3.40.50.2000">
    <property type="entry name" value="Glycogen Phosphorylase B"/>
    <property type="match status" value="2"/>
</dbReference>
<gene>
    <name evidence="4" type="ORF">GCM10022223_05930</name>
</gene>
<comment type="caution">
    <text evidence="4">The sequence shown here is derived from an EMBL/GenBank/DDBJ whole genome shotgun (WGS) entry which is preliminary data.</text>
</comment>
<sequence>MRRQSVVIIVQNLPVPLDRRVWMECQALRDAQYEVSVICPKSPGDRSFEMLDGVALYKYRAAPATTGLLSYILEFVYCWLRTAMISVKVYRCHRFTVLQACNPPDTYWLLGRLWRLFGVIYVFDHHDLNPELFRSRFGDPTSVSGRIQLAILYWLEWMTYRTARHVITTNESYRRIALERSKLGSADVTVVRSGPDTSIMRPVPESTELRCGADHLLAYIGIMGPQDNVDVLLQVMRVLTVDLGRRDVHLVLMGFGDCLDGLKVKAVELGVAGVVTFTGRADLRMIADYLSTADIGVSPDLKTPLNDISTHNKTMEYMAFGLPIVSFDLAESRISAGAGSLYVPSGDVRAFAEAVDELLNDEERRLQMGRYSRERCVSEMDWQPQARKYVRVFDRLTGHLPRLRLQVGERHLDITPQAASTVLSREAE</sequence>
<evidence type="ECO:0000259" key="3">
    <source>
        <dbReference type="Pfam" id="PF13579"/>
    </source>
</evidence>
<proteinExistence type="predicted"/>
<dbReference type="CDD" id="cd03794">
    <property type="entry name" value="GT4_WbuB-like"/>
    <property type="match status" value="1"/>
</dbReference>
<dbReference type="PANTHER" id="PTHR12526">
    <property type="entry name" value="GLYCOSYLTRANSFERASE"/>
    <property type="match status" value="1"/>
</dbReference>
<keyword evidence="1" id="KW-0328">Glycosyltransferase</keyword>
<reference evidence="5" key="1">
    <citation type="journal article" date="2019" name="Int. J. Syst. Evol. Microbiol.">
        <title>The Global Catalogue of Microorganisms (GCM) 10K type strain sequencing project: providing services to taxonomists for standard genome sequencing and annotation.</title>
        <authorList>
            <consortium name="The Broad Institute Genomics Platform"/>
            <consortium name="The Broad Institute Genome Sequencing Center for Infectious Disease"/>
            <person name="Wu L."/>
            <person name="Ma J."/>
        </authorList>
    </citation>
    <scope>NUCLEOTIDE SEQUENCE [LARGE SCALE GENOMIC DNA]</scope>
    <source>
        <strain evidence="5">JCM 16902</strain>
    </source>
</reference>
<organism evidence="4 5">
    <name type="scientific">Kineosporia mesophila</name>
    <dbReference type="NCBI Taxonomy" id="566012"/>
    <lineage>
        <taxon>Bacteria</taxon>
        <taxon>Bacillati</taxon>
        <taxon>Actinomycetota</taxon>
        <taxon>Actinomycetes</taxon>
        <taxon>Kineosporiales</taxon>
        <taxon>Kineosporiaceae</taxon>
        <taxon>Kineosporia</taxon>
    </lineage>
</organism>
<dbReference type="Pfam" id="PF13579">
    <property type="entry name" value="Glyco_trans_4_4"/>
    <property type="match status" value="1"/>
</dbReference>
<dbReference type="Pfam" id="PF13692">
    <property type="entry name" value="Glyco_trans_1_4"/>
    <property type="match status" value="1"/>
</dbReference>